<keyword evidence="5" id="KW-1185">Reference proteome</keyword>
<evidence type="ECO:0000313" key="4">
    <source>
        <dbReference type="EMBL" id="ORX70267.1"/>
    </source>
</evidence>
<feature type="region of interest" description="Disordered" evidence="2">
    <location>
        <begin position="207"/>
        <end position="256"/>
    </location>
</feature>
<comment type="caution">
    <text evidence="4">The sequence shown here is derived from an EMBL/GenBank/DDBJ whole genome shotgun (WGS) entry which is preliminary data.</text>
</comment>
<gene>
    <name evidence="4" type="ORF">DL89DRAFT_267484</name>
</gene>
<feature type="compositionally biased region" description="Polar residues" evidence="2">
    <location>
        <begin position="32"/>
        <end position="51"/>
    </location>
</feature>
<feature type="region of interest" description="Disordered" evidence="2">
    <location>
        <begin position="1"/>
        <end position="56"/>
    </location>
</feature>
<dbReference type="OrthoDB" id="2530523at2759"/>
<dbReference type="GeneID" id="63804163"/>
<feature type="compositionally biased region" description="Acidic residues" evidence="2">
    <location>
        <begin position="15"/>
        <end position="25"/>
    </location>
</feature>
<dbReference type="Pfam" id="PF05030">
    <property type="entry name" value="SSXT"/>
    <property type="match status" value="1"/>
</dbReference>
<dbReference type="STRING" id="61395.A0A1Y1W9Q0"/>
<evidence type="ECO:0000313" key="5">
    <source>
        <dbReference type="Proteomes" id="UP000193922"/>
    </source>
</evidence>
<evidence type="ECO:0000259" key="3">
    <source>
        <dbReference type="Pfam" id="PF05030"/>
    </source>
</evidence>
<evidence type="ECO:0000256" key="2">
    <source>
        <dbReference type="SAM" id="MobiDB-lite"/>
    </source>
</evidence>
<sequence length="256" mass="28949">MDGYLHSDTGKDSDIEVTLEDDNSSDDQQQQPTSTRTFTPKARSQTAQQVDDGQEQPYLPRLKTSIIQMVLNINSELIRLCQEYQNNSLMDDPQLIMYQNRLQTNLAYLASVADNYLDPTRNAPDLGPLPTPTLADSSGSTIEARLQDAREVYAKYVQAWNDRQLELSRRAKALLADEEKAQFASLDRENLNEQVVELLRNDRVSFDKSGDEPISPETYTPFPPFRLPAHTQLPPGVPRWTFNNSTAVPEDSKKST</sequence>
<feature type="domain" description="SS18 N-terminal" evidence="3">
    <location>
        <begin position="63"/>
        <end position="117"/>
    </location>
</feature>
<accession>A0A1Y1W9Q0</accession>
<dbReference type="InterPro" id="IPR007726">
    <property type="entry name" value="SS18_N"/>
</dbReference>
<dbReference type="AlphaFoldDB" id="A0A1Y1W9Q0"/>
<reference evidence="4 5" key="1">
    <citation type="submission" date="2016-07" db="EMBL/GenBank/DDBJ databases">
        <title>Pervasive Adenine N6-methylation of Active Genes in Fungi.</title>
        <authorList>
            <consortium name="DOE Joint Genome Institute"/>
            <person name="Mondo S.J."/>
            <person name="Dannebaum R.O."/>
            <person name="Kuo R.C."/>
            <person name="Labutti K."/>
            <person name="Haridas S."/>
            <person name="Kuo A."/>
            <person name="Salamov A."/>
            <person name="Ahrendt S.R."/>
            <person name="Lipzen A."/>
            <person name="Sullivan W."/>
            <person name="Andreopoulos W.B."/>
            <person name="Clum A."/>
            <person name="Lindquist E."/>
            <person name="Daum C."/>
            <person name="Ramamoorthy G.K."/>
            <person name="Gryganskyi A."/>
            <person name="Culley D."/>
            <person name="Magnuson J.K."/>
            <person name="James T.Y."/>
            <person name="O'Malley M.A."/>
            <person name="Stajich J.E."/>
            <person name="Spatafora J.W."/>
            <person name="Visel A."/>
            <person name="Grigoriev I.V."/>
        </authorList>
    </citation>
    <scope>NUCLEOTIDE SEQUENCE [LARGE SCALE GENOMIC DNA]</scope>
    <source>
        <strain evidence="4 5">ATCC 12442</strain>
    </source>
</reference>
<organism evidence="4 5">
    <name type="scientific">Linderina pennispora</name>
    <dbReference type="NCBI Taxonomy" id="61395"/>
    <lineage>
        <taxon>Eukaryota</taxon>
        <taxon>Fungi</taxon>
        <taxon>Fungi incertae sedis</taxon>
        <taxon>Zoopagomycota</taxon>
        <taxon>Kickxellomycotina</taxon>
        <taxon>Kickxellomycetes</taxon>
        <taxon>Kickxellales</taxon>
        <taxon>Kickxellaceae</taxon>
        <taxon>Linderina</taxon>
    </lineage>
</organism>
<name>A0A1Y1W9Q0_9FUNG</name>
<evidence type="ECO:0000256" key="1">
    <source>
        <dbReference type="ARBA" id="ARBA00007945"/>
    </source>
</evidence>
<comment type="similarity">
    <text evidence="1">Belongs to the SS18 family.</text>
</comment>
<proteinExistence type="inferred from homology"/>
<protein>
    <recommendedName>
        <fullName evidence="3">SS18 N-terminal domain-containing protein</fullName>
    </recommendedName>
</protein>
<dbReference type="EMBL" id="MCFD01000006">
    <property type="protein sequence ID" value="ORX70267.1"/>
    <property type="molecule type" value="Genomic_DNA"/>
</dbReference>
<dbReference type="Proteomes" id="UP000193922">
    <property type="component" value="Unassembled WGS sequence"/>
</dbReference>
<dbReference type="RefSeq" id="XP_040743905.1">
    <property type="nucleotide sequence ID" value="XM_040887515.1"/>
</dbReference>